<proteinExistence type="predicted"/>
<dbReference type="RefSeq" id="WP_167964056.1">
    <property type="nucleotide sequence ID" value="NZ_JAATJJ010000001.1"/>
</dbReference>
<accession>A0A846QUF2</accession>
<keyword evidence="3" id="KW-1185">Reference proteome</keyword>
<dbReference type="Proteomes" id="UP000590442">
    <property type="component" value="Unassembled WGS sequence"/>
</dbReference>
<evidence type="ECO:0000313" key="3">
    <source>
        <dbReference type="Proteomes" id="UP000590442"/>
    </source>
</evidence>
<keyword evidence="1" id="KW-0812">Transmembrane</keyword>
<keyword evidence="1" id="KW-1133">Transmembrane helix</keyword>
<dbReference type="AlphaFoldDB" id="A0A846QUF2"/>
<name>A0A846QUF2_9FLAO</name>
<comment type="caution">
    <text evidence="2">The sequence shown here is derived from an EMBL/GenBank/DDBJ whole genome shotgun (WGS) entry which is preliminary data.</text>
</comment>
<evidence type="ECO:0000313" key="2">
    <source>
        <dbReference type="EMBL" id="NJB71861.1"/>
    </source>
</evidence>
<protein>
    <submittedName>
        <fullName evidence="2">Kef-type K+ transport system membrane component KefB</fullName>
    </submittedName>
</protein>
<dbReference type="EMBL" id="JAATJJ010000001">
    <property type="protein sequence ID" value="NJB71861.1"/>
    <property type="molecule type" value="Genomic_DNA"/>
</dbReference>
<gene>
    <name evidence="2" type="ORF">GGR42_002323</name>
</gene>
<sequence>MNKNKVNASKMGLIIGIIGFIAGIFFLFSKQYFIGISGSIASAGIAYKSYSDLKKSRTNK</sequence>
<reference evidence="2 3" key="1">
    <citation type="submission" date="2020-03" db="EMBL/GenBank/DDBJ databases">
        <title>Genomic Encyclopedia of Type Strains, Phase IV (KMG-IV): sequencing the most valuable type-strain genomes for metagenomic binning, comparative biology and taxonomic classification.</title>
        <authorList>
            <person name="Goeker M."/>
        </authorList>
    </citation>
    <scope>NUCLEOTIDE SEQUENCE [LARGE SCALE GENOMIC DNA]</scope>
    <source>
        <strain evidence="2 3">DSM 29762</strain>
    </source>
</reference>
<keyword evidence="1" id="KW-0472">Membrane</keyword>
<feature type="transmembrane region" description="Helical" evidence="1">
    <location>
        <begin position="12"/>
        <end position="28"/>
    </location>
</feature>
<organism evidence="2 3">
    <name type="scientific">Saonia flava</name>
    <dbReference type="NCBI Taxonomy" id="523696"/>
    <lineage>
        <taxon>Bacteria</taxon>
        <taxon>Pseudomonadati</taxon>
        <taxon>Bacteroidota</taxon>
        <taxon>Flavobacteriia</taxon>
        <taxon>Flavobacteriales</taxon>
        <taxon>Flavobacteriaceae</taxon>
        <taxon>Saonia</taxon>
    </lineage>
</organism>
<evidence type="ECO:0000256" key="1">
    <source>
        <dbReference type="SAM" id="Phobius"/>
    </source>
</evidence>